<dbReference type="Pfam" id="PF24963">
    <property type="entry name" value="DUF7768"/>
    <property type="match status" value="1"/>
</dbReference>
<evidence type="ECO:0000313" key="2">
    <source>
        <dbReference type="EMBL" id="DAF90081.1"/>
    </source>
</evidence>
<dbReference type="EMBL" id="BK016020">
    <property type="protein sequence ID" value="DAF90081.1"/>
    <property type="molecule type" value="Genomic_DNA"/>
</dbReference>
<proteinExistence type="predicted"/>
<organism evidence="2">
    <name type="scientific">Siphoviridae sp. ctEJj1</name>
    <dbReference type="NCBI Taxonomy" id="2825395"/>
    <lineage>
        <taxon>Viruses</taxon>
        <taxon>Duplodnaviria</taxon>
        <taxon>Heunggongvirae</taxon>
        <taxon>Uroviricota</taxon>
        <taxon>Caudoviricetes</taxon>
    </lineage>
</organism>
<feature type="domain" description="DUF7768" evidence="1">
    <location>
        <begin position="36"/>
        <end position="132"/>
    </location>
</feature>
<dbReference type="Gene3D" id="3.40.50.10400">
    <property type="entry name" value="Hypothetical protein PA1492"/>
    <property type="match status" value="1"/>
</dbReference>
<evidence type="ECO:0000259" key="1">
    <source>
        <dbReference type="Pfam" id="PF24963"/>
    </source>
</evidence>
<sequence>MHRNSEHYPNPTFSGAYFQIRRDEKIIKRGERFIPWVYIASPYRGNIEKNTDNARRYSLFAVQCGKLPFCPHIYFTQFLNDNIKTERRQGLTLALHMLKRCTEMWVFGEYISSGMQREIRAARKWNIPIKYFDENCGVMEL</sequence>
<dbReference type="InterPro" id="IPR056670">
    <property type="entry name" value="DUF7768"/>
</dbReference>
<accession>A0A8S5U6H1</accession>
<reference evidence="2" key="1">
    <citation type="journal article" date="2021" name="Proc. Natl. Acad. Sci. U.S.A.">
        <title>A Catalog of Tens of Thousands of Viruses from Human Metagenomes Reveals Hidden Associations with Chronic Diseases.</title>
        <authorList>
            <person name="Tisza M.J."/>
            <person name="Buck C.B."/>
        </authorList>
    </citation>
    <scope>NUCLEOTIDE SEQUENCE</scope>
    <source>
        <strain evidence="2">CtEJj1</strain>
    </source>
</reference>
<name>A0A8S5U6H1_9CAUD</name>
<protein>
    <submittedName>
        <fullName evidence="2">Deoxyribosyltransferase</fullName>
    </submittedName>
</protein>